<dbReference type="AlphaFoldDB" id="A0A4U5N5T7"/>
<evidence type="ECO:0000313" key="3">
    <source>
        <dbReference type="Proteomes" id="UP000298663"/>
    </source>
</evidence>
<protein>
    <submittedName>
        <fullName evidence="2">Uncharacterized protein</fullName>
    </submittedName>
</protein>
<reference evidence="2 3" key="1">
    <citation type="journal article" date="2015" name="Genome Biol.">
        <title>Comparative genomics of Steinernema reveals deeply conserved gene regulatory networks.</title>
        <authorList>
            <person name="Dillman A.R."/>
            <person name="Macchietto M."/>
            <person name="Porter C.F."/>
            <person name="Rogers A."/>
            <person name="Williams B."/>
            <person name="Antoshechkin I."/>
            <person name="Lee M.M."/>
            <person name="Goodwin Z."/>
            <person name="Lu X."/>
            <person name="Lewis E.E."/>
            <person name="Goodrich-Blair H."/>
            <person name="Stock S.P."/>
            <person name="Adams B.J."/>
            <person name="Sternberg P.W."/>
            <person name="Mortazavi A."/>
        </authorList>
    </citation>
    <scope>NUCLEOTIDE SEQUENCE [LARGE SCALE GENOMIC DNA]</scope>
    <source>
        <strain evidence="2 3">ALL</strain>
    </source>
</reference>
<proteinExistence type="predicted"/>
<keyword evidence="3" id="KW-1185">Reference proteome</keyword>
<accession>A0A4U5N5T7</accession>
<name>A0A4U5N5T7_STECR</name>
<dbReference type="EMBL" id="AZBU02000005">
    <property type="protein sequence ID" value="TKR77858.1"/>
    <property type="molecule type" value="Genomic_DNA"/>
</dbReference>
<organism evidence="2 3">
    <name type="scientific">Steinernema carpocapsae</name>
    <name type="common">Entomopathogenic nematode</name>
    <dbReference type="NCBI Taxonomy" id="34508"/>
    <lineage>
        <taxon>Eukaryota</taxon>
        <taxon>Metazoa</taxon>
        <taxon>Ecdysozoa</taxon>
        <taxon>Nematoda</taxon>
        <taxon>Chromadorea</taxon>
        <taxon>Rhabditida</taxon>
        <taxon>Tylenchina</taxon>
        <taxon>Panagrolaimomorpha</taxon>
        <taxon>Strongyloidoidea</taxon>
        <taxon>Steinernematidae</taxon>
        <taxon>Steinernema</taxon>
    </lineage>
</organism>
<evidence type="ECO:0000256" key="1">
    <source>
        <dbReference type="SAM" id="MobiDB-lite"/>
    </source>
</evidence>
<dbReference type="Proteomes" id="UP000298663">
    <property type="component" value="Unassembled WGS sequence"/>
</dbReference>
<comment type="caution">
    <text evidence="2">The sequence shown here is derived from an EMBL/GenBank/DDBJ whole genome shotgun (WGS) entry which is preliminary data.</text>
</comment>
<gene>
    <name evidence="2" type="ORF">L596_018759</name>
</gene>
<feature type="compositionally biased region" description="Basic and acidic residues" evidence="1">
    <location>
        <begin position="98"/>
        <end position="141"/>
    </location>
</feature>
<sequence>MGRGRAEVQKRSGSRFYLSPRHSKQHFFSNSTTAIRILSKIFVRRSEARKKSSKTSWTLCSADVLKRKFEFVELNLEFSWKKRKIDLARYAVRREAERKMDDAEAKKTAERERNTDIHPVSEDAKADKAQRPGGRGDRTDPEAVLSQCGDDQERNRYIDGERIRAEGPGRLRRLRVHFFRVRKREFYFVAFSSHKLSSTKNILNTSVDSRDTHIHNFRLEPELGEVGT</sequence>
<feature type="region of interest" description="Disordered" evidence="1">
    <location>
        <begin position="98"/>
        <end position="147"/>
    </location>
</feature>
<reference evidence="2 3" key="2">
    <citation type="journal article" date="2019" name="G3 (Bethesda)">
        <title>Hybrid Assembly of the Genome of the Entomopathogenic Nematode Steinernema carpocapsae Identifies the X-Chromosome.</title>
        <authorList>
            <person name="Serra L."/>
            <person name="Macchietto M."/>
            <person name="Macias-Munoz A."/>
            <person name="McGill C.J."/>
            <person name="Rodriguez I.M."/>
            <person name="Rodriguez B."/>
            <person name="Murad R."/>
            <person name="Mortazavi A."/>
        </authorList>
    </citation>
    <scope>NUCLEOTIDE SEQUENCE [LARGE SCALE GENOMIC DNA]</scope>
    <source>
        <strain evidence="2 3">ALL</strain>
    </source>
</reference>
<evidence type="ECO:0000313" key="2">
    <source>
        <dbReference type="EMBL" id="TKR77858.1"/>
    </source>
</evidence>